<dbReference type="EMBL" id="JAUTXU010000001">
    <property type="protein sequence ID" value="KAK3725871.1"/>
    <property type="molecule type" value="Genomic_DNA"/>
</dbReference>
<dbReference type="Proteomes" id="UP001281147">
    <property type="component" value="Unassembled WGS sequence"/>
</dbReference>
<name>A0ACC3NZA5_9PEZI</name>
<comment type="caution">
    <text evidence="1">The sequence shown here is derived from an EMBL/GenBank/DDBJ whole genome shotgun (WGS) entry which is preliminary data.</text>
</comment>
<accession>A0ACC3NZA5</accession>
<organism evidence="1 2">
    <name type="scientific">Vermiconidia calcicola</name>
    <dbReference type="NCBI Taxonomy" id="1690605"/>
    <lineage>
        <taxon>Eukaryota</taxon>
        <taxon>Fungi</taxon>
        <taxon>Dikarya</taxon>
        <taxon>Ascomycota</taxon>
        <taxon>Pezizomycotina</taxon>
        <taxon>Dothideomycetes</taxon>
        <taxon>Dothideomycetidae</taxon>
        <taxon>Mycosphaerellales</taxon>
        <taxon>Extremaceae</taxon>
        <taxon>Vermiconidia</taxon>
    </lineage>
</organism>
<evidence type="ECO:0000313" key="2">
    <source>
        <dbReference type="Proteomes" id="UP001281147"/>
    </source>
</evidence>
<reference evidence="1" key="1">
    <citation type="submission" date="2023-07" db="EMBL/GenBank/DDBJ databases">
        <title>Black Yeasts Isolated from many extreme environments.</title>
        <authorList>
            <person name="Coleine C."/>
            <person name="Stajich J.E."/>
            <person name="Selbmann L."/>
        </authorList>
    </citation>
    <scope>NUCLEOTIDE SEQUENCE</scope>
    <source>
        <strain evidence="1">CCFEE 5714</strain>
    </source>
</reference>
<sequence>MAQSQKQEATAPRPKTNAPSVHADSLSTQACEADDPAMMEQAISLASQPGSRVTPKKIITDGLKRAARRNSLRVLKYLLDHGADVNDLRAGHLMTTDTCKPPSRELLEMVAAYGWDVNARTGPNGTEYPLLWLVVEDVDLVDVPDPPTVHPDGTTSYSGRPRPTLLGVAASSGTVETFELLRSKGAPLDRRTLHLAVENGHLDMFRHLLEVVGLDVNADGRDPFSMYHSCSTPICITSFRRGSTWRFRGLVFYLLDHGANPELSFGEENDDRWPSAVRCAEMSGNTDFLQAVQEWRARKQGAETLA</sequence>
<gene>
    <name evidence="1" type="ORF">LTR37_000019</name>
</gene>
<keyword evidence="2" id="KW-1185">Reference proteome</keyword>
<proteinExistence type="predicted"/>
<protein>
    <submittedName>
        <fullName evidence="1">Uncharacterized protein</fullName>
    </submittedName>
</protein>
<evidence type="ECO:0000313" key="1">
    <source>
        <dbReference type="EMBL" id="KAK3725871.1"/>
    </source>
</evidence>